<dbReference type="PROSITE" id="PS51175">
    <property type="entry name" value="CBM6"/>
    <property type="match status" value="1"/>
</dbReference>
<keyword evidence="6 8" id="KW-1015">Disulfide bond</keyword>
<proteinExistence type="inferred from homology"/>
<keyword evidence="5 8" id="KW-0378">Hydrolase</keyword>
<dbReference type="Gene3D" id="3.20.20.70">
    <property type="entry name" value="Aldolase class I"/>
    <property type="match status" value="1"/>
</dbReference>
<dbReference type="Pfam" id="PF16499">
    <property type="entry name" value="Melibiase_2"/>
    <property type="match status" value="1"/>
</dbReference>
<dbReference type="CDD" id="cd14792">
    <property type="entry name" value="GH27"/>
    <property type="match status" value="1"/>
</dbReference>
<keyword evidence="12" id="KW-1185">Reference proteome</keyword>
<dbReference type="FunFam" id="3.20.20.70:FF:000202">
    <property type="entry name" value="Alpha-galactosidase"/>
    <property type="match status" value="1"/>
</dbReference>
<evidence type="ECO:0000256" key="7">
    <source>
        <dbReference type="ARBA" id="ARBA00023295"/>
    </source>
</evidence>
<dbReference type="InterPro" id="IPR005084">
    <property type="entry name" value="CBM6"/>
</dbReference>
<name>A0A6I8LTL4_9PSEU</name>
<dbReference type="Gene3D" id="2.60.40.1180">
    <property type="entry name" value="Golgi alpha-mannosidase II"/>
    <property type="match status" value="1"/>
</dbReference>
<dbReference type="SUPFAM" id="SSF51011">
    <property type="entry name" value="Glycosyl hydrolase domain"/>
    <property type="match status" value="1"/>
</dbReference>
<evidence type="ECO:0000256" key="8">
    <source>
        <dbReference type="RuleBase" id="RU361168"/>
    </source>
</evidence>
<dbReference type="InterPro" id="IPR013785">
    <property type="entry name" value="Aldolase_TIM"/>
</dbReference>
<dbReference type="InterPro" id="IPR008979">
    <property type="entry name" value="Galactose-bd-like_sf"/>
</dbReference>
<dbReference type="CDD" id="cd04082">
    <property type="entry name" value="CBM35_pectate_lyase-like"/>
    <property type="match status" value="1"/>
</dbReference>
<dbReference type="InterPro" id="IPR013780">
    <property type="entry name" value="Glyco_hydro_b"/>
</dbReference>
<dbReference type="AlphaFoldDB" id="A0A6I8LTL4"/>
<dbReference type="PRINTS" id="PR00740">
    <property type="entry name" value="GLHYDRLASE27"/>
</dbReference>
<dbReference type="Pfam" id="PF03422">
    <property type="entry name" value="CBM_6"/>
    <property type="match status" value="1"/>
</dbReference>
<evidence type="ECO:0000256" key="1">
    <source>
        <dbReference type="ARBA" id="ARBA00001255"/>
    </source>
</evidence>
<dbReference type="Gene3D" id="2.60.120.260">
    <property type="entry name" value="Galactose-binding domain-like"/>
    <property type="match status" value="1"/>
</dbReference>
<reference evidence="11 12" key="1">
    <citation type="submission" date="2019-09" db="EMBL/GenBank/DDBJ databases">
        <authorList>
            <person name="Leyn A S."/>
        </authorList>
    </citation>
    <scope>NUCLEOTIDE SEQUENCE [LARGE SCALE GENOMIC DNA]</scope>
    <source>
        <strain evidence="11">AA231_1</strain>
    </source>
</reference>
<dbReference type="InterPro" id="IPR002241">
    <property type="entry name" value="Glyco_hydro_27"/>
</dbReference>
<evidence type="ECO:0000256" key="2">
    <source>
        <dbReference type="ARBA" id="ARBA00009743"/>
    </source>
</evidence>
<evidence type="ECO:0000256" key="5">
    <source>
        <dbReference type="ARBA" id="ARBA00022801"/>
    </source>
</evidence>
<keyword evidence="7 8" id="KW-0326">Glycosidase</keyword>
<dbReference type="InterPro" id="IPR000111">
    <property type="entry name" value="Glyco_hydro_27/36_CS"/>
</dbReference>
<dbReference type="SUPFAM" id="SSF51445">
    <property type="entry name" value="(Trans)glycosidases"/>
    <property type="match status" value="1"/>
</dbReference>
<dbReference type="RefSeq" id="WP_155545569.1">
    <property type="nucleotide sequence ID" value="NZ_CABVGP010000002.1"/>
</dbReference>
<dbReference type="GO" id="GO:0016052">
    <property type="term" value="P:carbohydrate catabolic process"/>
    <property type="evidence" value="ECO:0007669"/>
    <property type="project" value="UniProtKB-ARBA"/>
</dbReference>
<evidence type="ECO:0000256" key="4">
    <source>
        <dbReference type="ARBA" id="ARBA00022729"/>
    </source>
</evidence>
<dbReference type="SUPFAM" id="SSF49785">
    <property type="entry name" value="Galactose-binding domain-like"/>
    <property type="match status" value="1"/>
</dbReference>
<dbReference type="PANTHER" id="PTHR11452:SF75">
    <property type="entry name" value="ALPHA-GALACTOSIDASE MEL1"/>
    <property type="match status" value="1"/>
</dbReference>
<dbReference type="PANTHER" id="PTHR11452">
    <property type="entry name" value="ALPHA-GALACTOSIDASE/ALPHA-N-ACETYLGALACTOSAMINIDASE"/>
    <property type="match status" value="1"/>
</dbReference>
<sequence>MSFFRRTAVAAAAFALAASGTVLSQTPASALENGLLRTPPMGFNNWNSTQCKADFNETMIRGIADLFVSKGLKDVGYQYVNIDDCWALPSRNSAGNLVPDPARFPNGIKSLADYVHGKGLKFGIYTSAGTKTCNKAGFPGGLGHEQQDANLFASWGVDYLKYDNCNNQGVDAQQRYKAMRDALAKSGRAIAYSICEWGQNQPWTWAAPVGNLWRTTGDISDKWSSMIGKAQTNRGLAQYAGPGHWNDPDMLEVGNGGMTAAEYRTHFSLWAMMAAPLLIGSDLRKVSDDSFSILKNTDVIALDQDPLGKQATVLSSNAGLVVYSKVLANGDRAVALSNETASTATISTTASATGIGSASSYTLKDLWSKAVRTTSGTISASVPSHATVLYRVSRAGGARYEAESATLSAGGTIDSNHAGFSGTGFANGANAVGSYVEWQVTGPASALTFGYANGTTAARPVDIAVDGTVVATAVPFPATGAWTTWSTVTRALALGDGTHAIRLTATSADGPANLDYLDVTR</sequence>
<dbReference type="Proteomes" id="UP000399805">
    <property type="component" value="Unassembled WGS sequence"/>
</dbReference>
<dbReference type="InterPro" id="IPR041233">
    <property type="entry name" value="Melibiase_C"/>
</dbReference>
<dbReference type="GO" id="GO:0030246">
    <property type="term" value="F:carbohydrate binding"/>
    <property type="evidence" value="ECO:0007669"/>
    <property type="project" value="InterPro"/>
</dbReference>
<dbReference type="InterPro" id="IPR017853">
    <property type="entry name" value="GH"/>
</dbReference>
<evidence type="ECO:0000259" key="10">
    <source>
        <dbReference type="PROSITE" id="PS51175"/>
    </source>
</evidence>
<feature type="signal peptide" evidence="9">
    <location>
        <begin position="1"/>
        <end position="24"/>
    </location>
</feature>
<keyword evidence="4 9" id="KW-0732">Signal</keyword>
<dbReference type="PROSITE" id="PS00512">
    <property type="entry name" value="ALPHA_GALACTOSIDASE"/>
    <property type="match status" value="1"/>
</dbReference>
<evidence type="ECO:0000256" key="6">
    <source>
        <dbReference type="ARBA" id="ARBA00023157"/>
    </source>
</evidence>
<protein>
    <recommendedName>
        <fullName evidence="3 8">Alpha-galactosidase</fullName>
        <ecNumber evidence="3 8">3.2.1.22</ecNumber>
    </recommendedName>
    <alternativeName>
        <fullName evidence="8">Melibiase</fullName>
    </alternativeName>
</protein>
<evidence type="ECO:0000256" key="3">
    <source>
        <dbReference type="ARBA" id="ARBA00012755"/>
    </source>
</evidence>
<comment type="similarity">
    <text evidence="2 8">Belongs to the glycosyl hydrolase 27 family.</text>
</comment>
<dbReference type="GO" id="GO:0004557">
    <property type="term" value="F:alpha-galactosidase activity"/>
    <property type="evidence" value="ECO:0007669"/>
    <property type="project" value="UniProtKB-EC"/>
</dbReference>
<dbReference type="EC" id="3.2.1.22" evidence="3 8"/>
<evidence type="ECO:0000313" key="11">
    <source>
        <dbReference type="EMBL" id="VVJ20470.1"/>
    </source>
</evidence>
<dbReference type="Pfam" id="PF17801">
    <property type="entry name" value="Melibiase_C"/>
    <property type="match status" value="1"/>
</dbReference>
<feature type="domain" description="CBM6" evidence="10">
    <location>
        <begin position="398"/>
        <end position="520"/>
    </location>
</feature>
<comment type="catalytic activity">
    <reaction evidence="1 8">
        <text>Hydrolysis of terminal, non-reducing alpha-D-galactose residues in alpha-D-galactosides, including galactose oligosaccharides, galactomannans and galactolipids.</text>
        <dbReference type="EC" id="3.2.1.22"/>
    </reaction>
</comment>
<evidence type="ECO:0000313" key="12">
    <source>
        <dbReference type="Proteomes" id="UP000399805"/>
    </source>
</evidence>
<accession>A0A6I8LTL4</accession>
<feature type="chain" id="PRO_5038513206" description="Alpha-galactosidase" evidence="9">
    <location>
        <begin position="25"/>
        <end position="521"/>
    </location>
</feature>
<evidence type="ECO:0000256" key="9">
    <source>
        <dbReference type="SAM" id="SignalP"/>
    </source>
</evidence>
<dbReference type="EMBL" id="CABVGP010000002">
    <property type="protein sequence ID" value="VVJ20470.1"/>
    <property type="molecule type" value="Genomic_DNA"/>
</dbReference>
<gene>
    <name evidence="11" type="ORF">AA23TX_05491</name>
</gene>
<organism evidence="11 12">
    <name type="scientific">Amycolatopsis camponoti</name>
    <dbReference type="NCBI Taxonomy" id="2606593"/>
    <lineage>
        <taxon>Bacteria</taxon>
        <taxon>Bacillati</taxon>
        <taxon>Actinomycetota</taxon>
        <taxon>Actinomycetes</taxon>
        <taxon>Pseudonocardiales</taxon>
        <taxon>Pseudonocardiaceae</taxon>
        <taxon>Amycolatopsis</taxon>
    </lineage>
</organism>